<dbReference type="AlphaFoldDB" id="A0AAV9GUZ6"/>
<reference evidence="2" key="1">
    <citation type="journal article" date="2023" name="Mol. Phylogenet. Evol.">
        <title>Genome-scale phylogeny and comparative genomics of the fungal order Sordariales.</title>
        <authorList>
            <person name="Hensen N."/>
            <person name="Bonometti L."/>
            <person name="Westerberg I."/>
            <person name="Brannstrom I.O."/>
            <person name="Guillou S."/>
            <person name="Cros-Aarteil S."/>
            <person name="Calhoun S."/>
            <person name="Haridas S."/>
            <person name="Kuo A."/>
            <person name="Mondo S."/>
            <person name="Pangilinan J."/>
            <person name="Riley R."/>
            <person name="LaButti K."/>
            <person name="Andreopoulos B."/>
            <person name="Lipzen A."/>
            <person name="Chen C."/>
            <person name="Yan M."/>
            <person name="Daum C."/>
            <person name="Ng V."/>
            <person name="Clum A."/>
            <person name="Steindorff A."/>
            <person name="Ohm R.A."/>
            <person name="Martin F."/>
            <person name="Silar P."/>
            <person name="Natvig D.O."/>
            <person name="Lalanne C."/>
            <person name="Gautier V."/>
            <person name="Ament-Velasquez S.L."/>
            <person name="Kruys A."/>
            <person name="Hutchinson M.I."/>
            <person name="Powell A.J."/>
            <person name="Barry K."/>
            <person name="Miller A.N."/>
            <person name="Grigoriev I.V."/>
            <person name="Debuchy R."/>
            <person name="Gladieux P."/>
            <person name="Hiltunen Thoren M."/>
            <person name="Johannesson H."/>
        </authorList>
    </citation>
    <scope>NUCLEOTIDE SEQUENCE</scope>
    <source>
        <strain evidence="2">PSN243</strain>
    </source>
</reference>
<dbReference type="InterPro" id="IPR052895">
    <property type="entry name" value="HetReg/Transcr_Mod"/>
</dbReference>
<sequence>MSGLAGIDTIYRKLPSPRCIRLLRIHGRARVSGMSDPIITISLDIVDLDKAPLFDALSYTWGTAVCEELGLFLLLPTRETQNILSCDGIIIPIRPNLHDALDMLLDTKDETRADFIWIDALCINQQDSEERASQVRLMDGLYSRASSVIVWLGPADLTTPDALSALDKLAFLGRDAIPLGYDDEQRAKASVSHIRTDDLLNQEVHTLKLGIEPITLHEWLSLIVFFSRPYFSRVWVIQEVTLARHILMICGRQQVGWESLIAASFCILYTGWQHFLSKESCMALVQNRREATVFGPFLSDDKACNRSVRMLSLAAVYQSFSMPLRLDFMDTPLFQNAPRERELLVLWSEIAWYAAYLLQDTRGSGASNPRDNVFALLGIVHAKSHLDNLIRENECRLVRLVDISYNDPINFIYTMITRNILRVQRNLRLLECRETSVERSFQNLPSWVPDFSVGQAPARLTVSAFSASSGLGKPPFPDTPQTYDGYFVLPVRGFCVGKIVDKDRTLRWESPGRRYNEICRVANDLPSSPELQQAKASRQASATSRAEVVARTCIANAFDGVTEIGEEVTELASEFIHHLAGCIAATVADYQEDIRRDSSWLFRAVDHTKLLMHKTNPFLKPRRHMWRLIEQEPAGSAFSAAALNKALSMFTDQPELQAATYNGPGPYGNYRGAANYVMRQRRVFRTDTGLLGVGPDDLKIGDEAWVLAGMDTPAILRRGKGMSTGSGEARCEFLGAAYVHGIMHGEAVPEDCVMTDLVLV</sequence>
<reference evidence="2" key="2">
    <citation type="submission" date="2023-05" db="EMBL/GenBank/DDBJ databases">
        <authorList>
            <consortium name="Lawrence Berkeley National Laboratory"/>
            <person name="Steindorff A."/>
            <person name="Hensen N."/>
            <person name="Bonometti L."/>
            <person name="Westerberg I."/>
            <person name="Brannstrom I.O."/>
            <person name="Guillou S."/>
            <person name="Cros-Aarteil S."/>
            <person name="Calhoun S."/>
            <person name="Haridas S."/>
            <person name="Kuo A."/>
            <person name="Mondo S."/>
            <person name="Pangilinan J."/>
            <person name="Riley R."/>
            <person name="Labutti K."/>
            <person name="Andreopoulos B."/>
            <person name="Lipzen A."/>
            <person name="Chen C."/>
            <person name="Yanf M."/>
            <person name="Daum C."/>
            <person name="Ng V."/>
            <person name="Clum A."/>
            <person name="Ohm R."/>
            <person name="Martin F."/>
            <person name="Silar P."/>
            <person name="Natvig D."/>
            <person name="Lalanne C."/>
            <person name="Gautier V."/>
            <person name="Ament-Velasquez S.L."/>
            <person name="Kruys A."/>
            <person name="Hutchinson M.I."/>
            <person name="Powell A.J."/>
            <person name="Barry K."/>
            <person name="Miller A.N."/>
            <person name="Grigoriev I.V."/>
            <person name="Debuchy R."/>
            <person name="Gladieux P."/>
            <person name="Thoren M.H."/>
            <person name="Johannesson H."/>
        </authorList>
    </citation>
    <scope>NUCLEOTIDE SEQUENCE</scope>
    <source>
        <strain evidence="2">PSN243</strain>
    </source>
</reference>
<name>A0AAV9GUZ6_9PEZI</name>
<keyword evidence="3" id="KW-1185">Reference proteome</keyword>
<dbReference type="InterPro" id="IPR010730">
    <property type="entry name" value="HET"/>
</dbReference>
<comment type="caution">
    <text evidence="2">The sequence shown here is derived from an EMBL/GenBank/DDBJ whole genome shotgun (WGS) entry which is preliminary data.</text>
</comment>
<accession>A0AAV9GUZ6</accession>
<dbReference type="Pfam" id="PF26639">
    <property type="entry name" value="Het-6_barrel"/>
    <property type="match status" value="1"/>
</dbReference>
<protein>
    <submittedName>
        <fullName evidence="2">Heterokaryon incompatibility protein-domain-containing protein</fullName>
    </submittedName>
</protein>
<proteinExistence type="predicted"/>
<dbReference type="Pfam" id="PF06985">
    <property type="entry name" value="HET"/>
    <property type="match status" value="1"/>
</dbReference>
<organism evidence="2 3">
    <name type="scientific">Podospora aff. communis PSN243</name>
    <dbReference type="NCBI Taxonomy" id="3040156"/>
    <lineage>
        <taxon>Eukaryota</taxon>
        <taxon>Fungi</taxon>
        <taxon>Dikarya</taxon>
        <taxon>Ascomycota</taxon>
        <taxon>Pezizomycotina</taxon>
        <taxon>Sordariomycetes</taxon>
        <taxon>Sordariomycetidae</taxon>
        <taxon>Sordariales</taxon>
        <taxon>Podosporaceae</taxon>
        <taxon>Podospora</taxon>
    </lineage>
</organism>
<dbReference type="PANTHER" id="PTHR24148:SF73">
    <property type="entry name" value="HET DOMAIN PROTEIN (AFU_ORTHOLOGUE AFUA_8G01020)"/>
    <property type="match status" value="1"/>
</dbReference>
<feature type="domain" description="Heterokaryon incompatibility" evidence="1">
    <location>
        <begin position="54"/>
        <end position="239"/>
    </location>
</feature>
<evidence type="ECO:0000313" key="3">
    <source>
        <dbReference type="Proteomes" id="UP001321760"/>
    </source>
</evidence>
<gene>
    <name evidence="2" type="ORF">QBC34DRAFT_455812</name>
</gene>
<evidence type="ECO:0000313" key="2">
    <source>
        <dbReference type="EMBL" id="KAK4452764.1"/>
    </source>
</evidence>
<dbReference type="Proteomes" id="UP001321760">
    <property type="component" value="Unassembled WGS sequence"/>
</dbReference>
<dbReference type="EMBL" id="MU865923">
    <property type="protein sequence ID" value="KAK4452764.1"/>
    <property type="molecule type" value="Genomic_DNA"/>
</dbReference>
<evidence type="ECO:0000259" key="1">
    <source>
        <dbReference type="Pfam" id="PF06985"/>
    </source>
</evidence>
<dbReference type="PANTHER" id="PTHR24148">
    <property type="entry name" value="ANKYRIN REPEAT DOMAIN-CONTAINING PROTEIN 39 HOMOLOG-RELATED"/>
    <property type="match status" value="1"/>
</dbReference>